<dbReference type="InterPro" id="IPR029190">
    <property type="entry name" value="Rrp14/SURF6_C"/>
</dbReference>
<feature type="region of interest" description="Disordered" evidence="4">
    <location>
        <begin position="257"/>
        <end position="393"/>
    </location>
</feature>
<dbReference type="GO" id="GO:0005730">
    <property type="term" value="C:nucleolus"/>
    <property type="evidence" value="ECO:0007669"/>
    <property type="project" value="TreeGrafter"/>
</dbReference>
<evidence type="ECO:0000259" key="5">
    <source>
        <dbReference type="Pfam" id="PF04935"/>
    </source>
</evidence>
<dbReference type="AlphaFoldDB" id="A0A5D3APT8"/>
<protein>
    <recommendedName>
        <fullName evidence="9">Ribosomal RNA-processing protein 14/surfeit locus protein 6 C-terminal domain-containing protein</fullName>
    </recommendedName>
</protein>
<feature type="compositionally biased region" description="Low complexity" evidence="4">
    <location>
        <begin position="83"/>
        <end position="101"/>
    </location>
</feature>
<name>A0A5D3APT8_9TREE</name>
<keyword evidence="3" id="KW-0539">Nucleus</keyword>
<feature type="domain" description="Ribosomal RNA-processing protein 14 N-terminal" evidence="6">
    <location>
        <begin position="15"/>
        <end position="74"/>
    </location>
</feature>
<dbReference type="GO" id="GO:0042273">
    <property type="term" value="P:ribosomal large subunit biogenesis"/>
    <property type="evidence" value="ECO:0007669"/>
    <property type="project" value="TreeGrafter"/>
</dbReference>
<accession>A0A5D3APT8</accession>
<evidence type="ECO:0000259" key="6">
    <source>
        <dbReference type="Pfam" id="PF15459"/>
    </source>
</evidence>
<sequence>MSATTQEIPAELYSSLEKHDAAFTQLLSLIPAQYYIALAPEEADNKWMINKKRKTGEELKESKKKSKHAKLDPANNRTTVEILAQESGAAPSAAPAPALTPLPASASISELRAKLQMRLDHFRRNRAADDSSSFSTGAPAQGEDAASRDALEQEQRRKRGEMRDRRRNERKEERRKEKEEKDVKKEKKAAQKGPADVSAKPAKTQLIVPQLPAHQEDSLSFPSVSLPSSSSGPKSQYKRIANPSQALAHLENQKAKLAALPEDKRKEAEERERWAKAEERASGGKVADQEKVLKNAVKRKEKGKAKSGKEWSERKRELQKSSEISIKKRNDNLAKRLEDKRNKRAGGSADKKKGGSGGKKGGSGGGGKGGKGGASGGAKKGGRPGFEGGKGNK</sequence>
<dbReference type="Proteomes" id="UP000322245">
    <property type="component" value="Unassembled WGS sequence"/>
</dbReference>
<dbReference type="InterPro" id="IPR029188">
    <property type="entry name" value="Rrp14_N"/>
</dbReference>
<dbReference type="Pfam" id="PF15459">
    <property type="entry name" value="RRP14"/>
    <property type="match status" value="1"/>
</dbReference>
<dbReference type="InterPro" id="IPR007019">
    <property type="entry name" value="SURF6"/>
</dbReference>
<evidence type="ECO:0000313" key="7">
    <source>
        <dbReference type="EMBL" id="TYJ52844.1"/>
    </source>
</evidence>
<keyword evidence="8" id="KW-1185">Reference proteome</keyword>
<dbReference type="GO" id="GO:0042274">
    <property type="term" value="P:ribosomal small subunit biogenesis"/>
    <property type="evidence" value="ECO:0007669"/>
    <property type="project" value="TreeGrafter"/>
</dbReference>
<proteinExistence type="inferred from homology"/>
<feature type="compositionally biased region" description="Basic and acidic residues" evidence="4">
    <location>
        <begin position="145"/>
        <end position="189"/>
    </location>
</feature>
<dbReference type="GO" id="GO:0003677">
    <property type="term" value="F:DNA binding"/>
    <property type="evidence" value="ECO:0007669"/>
    <property type="project" value="TreeGrafter"/>
</dbReference>
<feature type="compositionally biased region" description="Basic and acidic residues" evidence="4">
    <location>
        <begin position="307"/>
        <end position="341"/>
    </location>
</feature>
<evidence type="ECO:0000256" key="3">
    <source>
        <dbReference type="ARBA" id="ARBA00023242"/>
    </source>
</evidence>
<evidence type="ECO:0000256" key="1">
    <source>
        <dbReference type="ARBA" id="ARBA00004123"/>
    </source>
</evidence>
<feature type="region of interest" description="Disordered" evidence="4">
    <location>
        <begin position="124"/>
        <end position="245"/>
    </location>
</feature>
<dbReference type="GO" id="GO:0003723">
    <property type="term" value="F:RNA binding"/>
    <property type="evidence" value="ECO:0007669"/>
    <property type="project" value="TreeGrafter"/>
</dbReference>
<dbReference type="Pfam" id="PF04935">
    <property type="entry name" value="SURF6"/>
    <property type="match status" value="1"/>
</dbReference>
<evidence type="ECO:0000313" key="8">
    <source>
        <dbReference type="Proteomes" id="UP000322245"/>
    </source>
</evidence>
<reference evidence="7 8" key="1">
    <citation type="submission" date="2017-05" db="EMBL/GenBank/DDBJ databases">
        <title>The Genome Sequence of Tsuchiyaea wingfieldii DSM 27421.</title>
        <authorList>
            <person name="Cuomo C."/>
            <person name="Passer A."/>
            <person name="Billmyre B."/>
            <person name="Heitman J."/>
        </authorList>
    </citation>
    <scope>NUCLEOTIDE SEQUENCE [LARGE SCALE GENOMIC DNA]</scope>
    <source>
        <strain evidence="7 8">DSM 27421</strain>
    </source>
</reference>
<comment type="caution">
    <text evidence="7">The sequence shown here is derived from an EMBL/GenBank/DDBJ whole genome shotgun (WGS) entry which is preliminary data.</text>
</comment>
<evidence type="ECO:0000256" key="4">
    <source>
        <dbReference type="SAM" id="MobiDB-lite"/>
    </source>
</evidence>
<feature type="compositionally biased region" description="Basic residues" evidence="4">
    <location>
        <begin position="296"/>
        <end position="306"/>
    </location>
</feature>
<dbReference type="PANTHER" id="PTHR14369">
    <property type="entry name" value="SURFEIT LOCUS PROTEIN 6"/>
    <property type="match status" value="1"/>
</dbReference>
<dbReference type="EMBL" id="NIDF01000113">
    <property type="protein sequence ID" value="TYJ52844.1"/>
    <property type="molecule type" value="Genomic_DNA"/>
</dbReference>
<organism evidence="7 8">
    <name type="scientific">Cryptococcus floricola</name>
    <dbReference type="NCBI Taxonomy" id="2591691"/>
    <lineage>
        <taxon>Eukaryota</taxon>
        <taxon>Fungi</taxon>
        <taxon>Dikarya</taxon>
        <taxon>Basidiomycota</taxon>
        <taxon>Agaricomycotina</taxon>
        <taxon>Tremellomycetes</taxon>
        <taxon>Tremellales</taxon>
        <taxon>Cryptococcaceae</taxon>
        <taxon>Cryptococcus</taxon>
    </lineage>
</organism>
<feature type="compositionally biased region" description="Low complexity" evidence="4">
    <location>
        <begin position="218"/>
        <end position="235"/>
    </location>
</feature>
<comment type="similarity">
    <text evidence="2">Belongs to the SURF6 family.</text>
</comment>
<dbReference type="PANTHER" id="PTHR14369:SF0">
    <property type="entry name" value="SURFEIT LOCUS PROTEIN 6"/>
    <property type="match status" value="1"/>
</dbReference>
<evidence type="ECO:0008006" key="9">
    <source>
        <dbReference type="Google" id="ProtNLM"/>
    </source>
</evidence>
<comment type="subcellular location">
    <subcellularLocation>
        <location evidence="1">Nucleus</location>
    </subcellularLocation>
</comment>
<evidence type="ECO:0000256" key="2">
    <source>
        <dbReference type="ARBA" id="ARBA00005904"/>
    </source>
</evidence>
<feature type="region of interest" description="Disordered" evidence="4">
    <location>
        <begin position="55"/>
        <end position="101"/>
    </location>
</feature>
<gene>
    <name evidence="7" type="ORF">B9479_006524</name>
</gene>
<feature type="compositionally biased region" description="Gly residues" evidence="4">
    <location>
        <begin position="355"/>
        <end position="393"/>
    </location>
</feature>
<feature type="domain" description="Ribosomal RNA-processing protein 14/surfeit locus protein 6 C-terminal" evidence="5">
    <location>
        <begin position="153"/>
        <end position="345"/>
    </location>
</feature>
<feature type="compositionally biased region" description="Basic and acidic residues" evidence="4">
    <location>
        <begin position="261"/>
        <end position="293"/>
    </location>
</feature>